<dbReference type="AlphaFoldDB" id="A0A923NNF3"/>
<dbReference type="EMBL" id="JACRYT010000027">
    <property type="protein sequence ID" value="MBC6681165.1"/>
    <property type="molecule type" value="Genomic_DNA"/>
</dbReference>
<organism evidence="1 2">
    <name type="scientific">Zhenpiania hominis</name>
    <dbReference type="NCBI Taxonomy" id="2763644"/>
    <lineage>
        <taxon>Bacteria</taxon>
        <taxon>Bacillati</taxon>
        <taxon>Bacillota</taxon>
        <taxon>Clostridia</taxon>
        <taxon>Peptostreptococcales</taxon>
        <taxon>Anaerovoracaceae</taxon>
        <taxon>Zhenpiania</taxon>
    </lineage>
</organism>
<accession>A0A923NNF3</accession>
<gene>
    <name evidence="1" type="ORF">H9L42_15185</name>
</gene>
<reference evidence="1" key="1">
    <citation type="submission" date="2020-08" db="EMBL/GenBank/DDBJ databases">
        <title>Genome public.</title>
        <authorList>
            <person name="Liu C."/>
            <person name="Sun Q."/>
        </authorList>
    </citation>
    <scope>NUCLEOTIDE SEQUENCE</scope>
    <source>
        <strain evidence="1">BX12</strain>
    </source>
</reference>
<evidence type="ECO:0000313" key="1">
    <source>
        <dbReference type="EMBL" id="MBC6681165.1"/>
    </source>
</evidence>
<dbReference type="Proteomes" id="UP000602647">
    <property type="component" value="Unassembled WGS sequence"/>
</dbReference>
<comment type="caution">
    <text evidence="1">The sequence shown here is derived from an EMBL/GenBank/DDBJ whole genome shotgun (WGS) entry which is preliminary data.</text>
</comment>
<protein>
    <submittedName>
        <fullName evidence="1">Uncharacterized protein</fullName>
    </submittedName>
</protein>
<dbReference type="RefSeq" id="WP_187304295.1">
    <property type="nucleotide sequence ID" value="NZ_JACRYT010000027.1"/>
</dbReference>
<name>A0A923NNF3_9FIRM</name>
<sequence length="69" mass="8012">MTFFDDGYKEDKHTSIVTYVVNGVAMTESEYAQKARDKYIKNPPVGYSSKEIARMSDEDILDMDYFLNE</sequence>
<evidence type="ECO:0000313" key="2">
    <source>
        <dbReference type="Proteomes" id="UP000602647"/>
    </source>
</evidence>
<keyword evidence="2" id="KW-1185">Reference proteome</keyword>
<proteinExistence type="predicted"/>